<proteinExistence type="predicted"/>
<evidence type="ECO:0000313" key="3">
    <source>
        <dbReference type="WBParaSite" id="L893_g14756.t1"/>
    </source>
</evidence>
<organism evidence="2 3">
    <name type="scientific">Steinernema glaseri</name>
    <dbReference type="NCBI Taxonomy" id="37863"/>
    <lineage>
        <taxon>Eukaryota</taxon>
        <taxon>Metazoa</taxon>
        <taxon>Ecdysozoa</taxon>
        <taxon>Nematoda</taxon>
        <taxon>Chromadorea</taxon>
        <taxon>Rhabditida</taxon>
        <taxon>Tylenchina</taxon>
        <taxon>Panagrolaimomorpha</taxon>
        <taxon>Strongyloidoidea</taxon>
        <taxon>Steinernematidae</taxon>
        <taxon>Steinernema</taxon>
    </lineage>
</organism>
<accession>A0A1I7YC05</accession>
<evidence type="ECO:0000313" key="2">
    <source>
        <dbReference type="Proteomes" id="UP000095287"/>
    </source>
</evidence>
<feature type="compositionally biased region" description="Low complexity" evidence="1">
    <location>
        <begin position="34"/>
        <end position="43"/>
    </location>
</feature>
<dbReference type="WBParaSite" id="L893_g14756.t1">
    <property type="protein sequence ID" value="L893_g14756.t1"/>
    <property type="gene ID" value="L893_g14756"/>
</dbReference>
<keyword evidence="2" id="KW-1185">Reference proteome</keyword>
<sequence>MEASGTIGVCKDDIQEASRMFKAMPGKDVEQGDTSRSSRTTSTGIGIMPMRVVHFNTGASRRKNEETRMVTCALLNRSTARFLCP</sequence>
<dbReference type="AlphaFoldDB" id="A0A1I7YC05"/>
<feature type="region of interest" description="Disordered" evidence="1">
    <location>
        <begin position="24"/>
        <end position="47"/>
    </location>
</feature>
<reference evidence="3" key="1">
    <citation type="submission" date="2016-11" db="UniProtKB">
        <authorList>
            <consortium name="WormBaseParasite"/>
        </authorList>
    </citation>
    <scope>IDENTIFICATION</scope>
</reference>
<protein>
    <submittedName>
        <fullName evidence="3">Pentatricopeptide repeat-containing protein</fullName>
    </submittedName>
</protein>
<evidence type="ECO:0000256" key="1">
    <source>
        <dbReference type="SAM" id="MobiDB-lite"/>
    </source>
</evidence>
<dbReference type="Proteomes" id="UP000095287">
    <property type="component" value="Unplaced"/>
</dbReference>
<name>A0A1I7YC05_9BILA</name>